<dbReference type="CDD" id="cd00063">
    <property type="entry name" value="FN3"/>
    <property type="match status" value="1"/>
</dbReference>
<keyword evidence="3" id="KW-1015">Disulfide bond</keyword>
<dbReference type="AlphaFoldDB" id="A0A8C6UXQ5"/>
<keyword evidence="6" id="KW-0472">Membrane</keyword>
<evidence type="ECO:0000313" key="8">
    <source>
        <dbReference type="Ensembl" id="ENSNMLP00000042763.1"/>
    </source>
</evidence>
<dbReference type="SMART" id="SM00060">
    <property type="entry name" value="FN3"/>
    <property type="match status" value="1"/>
</dbReference>
<evidence type="ECO:0000256" key="2">
    <source>
        <dbReference type="ARBA" id="ARBA00022737"/>
    </source>
</evidence>
<dbReference type="FunFam" id="2.60.40.10:FF:000028">
    <property type="entry name" value="Neuronal cell adhesion molecule"/>
    <property type="match status" value="1"/>
</dbReference>
<dbReference type="GO" id="GO:0004896">
    <property type="term" value="F:cytokine receptor activity"/>
    <property type="evidence" value="ECO:0007669"/>
    <property type="project" value="TreeGrafter"/>
</dbReference>
<dbReference type="InterPro" id="IPR036116">
    <property type="entry name" value="FN3_sf"/>
</dbReference>
<dbReference type="Gene3D" id="2.60.40.10">
    <property type="entry name" value="Immunoglobulins"/>
    <property type="match status" value="1"/>
</dbReference>
<keyword evidence="6" id="KW-1133">Transmembrane helix</keyword>
<keyword evidence="1" id="KW-0732">Signal</keyword>
<dbReference type="PANTHER" id="PTHR23036">
    <property type="entry name" value="CYTOKINE RECEPTOR"/>
    <property type="match status" value="1"/>
</dbReference>
<dbReference type="GO" id="GO:0009897">
    <property type="term" value="C:external side of plasma membrane"/>
    <property type="evidence" value="ECO:0007669"/>
    <property type="project" value="TreeGrafter"/>
</dbReference>
<evidence type="ECO:0000256" key="1">
    <source>
        <dbReference type="ARBA" id="ARBA00022729"/>
    </source>
</evidence>
<keyword evidence="9" id="KW-1185">Reference proteome</keyword>
<dbReference type="InterPro" id="IPR003961">
    <property type="entry name" value="FN3_dom"/>
</dbReference>
<dbReference type="PANTHER" id="PTHR23036:SF193">
    <property type="entry name" value="INTERLEUKIN-6 RECEPTOR SUBUNIT BETA-LIKE"/>
    <property type="match status" value="1"/>
</dbReference>
<dbReference type="GO" id="GO:0019955">
    <property type="term" value="F:cytokine binding"/>
    <property type="evidence" value="ECO:0007669"/>
    <property type="project" value="TreeGrafter"/>
</dbReference>
<evidence type="ECO:0000313" key="9">
    <source>
        <dbReference type="Proteomes" id="UP000694523"/>
    </source>
</evidence>
<keyword evidence="2" id="KW-0677">Repeat</keyword>
<dbReference type="InterPro" id="IPR013783">
    <property type="entry name" value="Ig-like_fold"/>
</dbReference>
<proteinExistence type="predicted"/>
<keyword evidence="6" id="KW-0812">Transmembrane</keyword>
<keyword evidence="4" id="KW-0675">Receptor</keyword>
<sequence>MGDLDWNVTETYENGRMRHSLNTSQVYVVQVKCAQSIKCSQCPWSVPYVIPAELKTQPVLVNLEGVDCPITKGSRLVSLVWKTTEEERPDGYFVSIQKASGELPKDHFNITRTEMTLNLSCSAYIITISAFNNASVSAALSQTITSGGRLTGSDAGKLNVTLHSNASFTVYWEAQLLKNYVCYSVELSRKQLKATYFSFFEDEQNNKTLDLTEPLEPYKRYTLFLHIRPNKDTCNLKSINSSEHTYGRMHFYFEEGTPMSAPRNISYYNVTATSSVLQWSPIPEEDLRGFLLGYKIDYKEYNSGSHTAEKTLTVDAESTSHVIEGLKPGTGYQVQISGYTRAGRGVLSIPGLFKTYEPVHEKNNMAILVFVATIALLIVACMLIKRTKVVFWPSIPNPKNSNAIQNIERFCEVELLESLKTLKMEERDSHSVQIVKEAAGHLSWPILFAAENQEDSTEMCSGQIQEDTNKDNILDSPAHTELAGHANSQPAFTCGYTTLEMFQDAEKSHCSPIISNDSRGKLQDDVIKPGQHYVGQFCSSPTFDMSTKV</sequence>
<feature type="transmembrane region" description="Helical" evidence="6">
    <location>
        <begin position="365"/>
        <end position="384"/>
    </location>
</feature>
<evidence type="ECO:0000256" key="5">
    <source>
        <dbReference type="ARBA" id="ARBA00023180"/>
    </source>
</evidence>
<dbReference type="Ensembl" id="ENSNMLT00000047491.1">
    <property type="protein sequence ID" value="ENSNMLP00000042763.1"/>
    <property type="gene ID" value="ENSNMLG00000026021.1"/>
</dbReference>
<reference evidence="8" key="1">
    <citation type="submission" date="2025-08" db="UniProtKB">
        <authorList>
            <consortium name="Ensembl"/>
        </authorList>
    </citation>
    <scope>IDENTIFICATION</scope>
</reference>
<dbReference type="Proteomes" id="UP000694523">
    <property type="component" value="Unplaced"/>
</dbReference>
<organism evidence="8 9">
    <name type="scientific">Neogobius melanostomus</name>
    <name type="common">round goby</name>
    <dbReference type="NCBI Taxonomy" id="47308"/>
    <lineage>
        <taxon>Eukaryota</taxon>
        <taxon>Metazoa</taxon>
        <taxon>Chordata</taxon>
        <taxon>Craniata</taxon>
        <taxon>Vertebrata</taxon>
        <taxon>Euteleostomi</taxon>
        <taxon>Actinopterygii</taxon>
        <taxon>Neopterygii</taxon>
        <taxon>Teleostei</taxon>
        <taxon>Neoteleostei</taxon>
        <taxon>Acanthomorphata</taxon>
        <taxon>Gobiaria</taxon>
        <taxon>Gobiiformes</taxon>
        <taxon>Gobioidei</taxon>
        <taxon>Gobiidae</taxon>
        <taxon>Benthophilinae</taxon>
        <taxon>Neogobiini</taxon>
        <taxon>Neogobius</taxon>
    </lineage>
</organism>
<dbReference type="InterPro" id="IPR050379">
    <property type="entry name" value="Type-I_Cytokine_Rcpt"/>
</dbReference>
<evidence type="ECO:0000259" key="7">
    <source>
        <dbReference type="PROSITE" id="PS50853"/>
    </source>
</evidence>
<evidence type="ECO:0000256" key="4">
    <source>
        <dbReference type="ARBA" id="ARBA00023170"/>
    </source>
</evidence>
<protein>
    <recommendedName>
        <fullName evidence="7">Fibronectin type-III domain-containing protein</fullName>
    </recommendedName>
</protein>
<dbReference type="SUPFAM" id="SSF49265">
    <property type="entry name" value="Fibronectin type III"/>
    <property type="match status" value="1"/>
</dbReference>
<keyword evidence="5" id="KW-0325">Glycoprotein</keyword>
<reference evidence="8" key="2">
    <citation type="submission" date="2025-09" db="UniProtKB">
        <authorList>
            <consortium name="Ensembl"/>
        </authorList>
    </citation>
    <scope>IDENTIFICATION</scope>
</reference>
<dbReference type="PROSITE" id="PS50853">
    <property type="entry name" value="FN3"/>
    <property type="match status" value="1"/>
</dbReference>
<evidence type="ECO:0000256" key="3">
    <source>
        <dbReference type="ARBA" id="ARBA00023157"/>
    </source>
</evidence>
<dbReference type="Pfam" id="PF00041">
    <property type="entry name" value="fn3"/>
    <property type="match status" value="1"/>
</dbReference>
<dbReference type="GO" id="GO:0043235">
    <property type="term" value="C:receptor complex"/>
    <property type="evidence" value="ECO:0007669"/>
    <property type="project" value="TreeGrafter"/>
</dbReference>
<name>A0A8C6UXQ5_9GOBI</name>
<evidence type="ECO:0000256" key="6">
    <source>
        <dbReference type="SAM" id="Phobius"/>
    </source>
</evidence>
<accession>A0A8C6UXQ5</accession>
<feature type="domain" description="Fibronectin type-III" evidence="7">
    <location>
        <begin position="261"/>
        <end position="358"/>
    </location>
</feature>